<evidence type="ECO:0000256" key="4">
    <source>
        <dbReference type="ARBA" id="ARBA00022679"/>
    </source>
</evidence>
<dbReference type="SMART" id="SM00388">
    <property type="entry name" value="HisKA"/>
    <property type="match status" value="1"/>
</dbReference>
<evidence type="ECO:0000256" key="1">
    <source>
        <dbReference type="ARBA" id="ARBA00000085"/>
    </source>
</evidence>
<dbReference type="PROSITE" id="PS50109">
    <property type="entry name" value="HIS_KIN"/>
    <property type="match status" value="1"/>
</dbReference>
<dbReference type="OrthoDB" id="9797097at2"/>
<dbReference type="GO" id="GO:0000155">
    <property type="term" value="F:phosphorelay sensor kinase activity"/>
    <property type="evidence" value="ECO:0007669"/>
    <property type="project" value="InterPro"/>
</dbReference>
<dbReference type="InterPro" id="IPR036890">
    <property type="entry name" value="HATPase_C_sf"/>
</dbReference>
<dbReference type="Gene3D" id="3.30.565.10">
    <property type="entry name" value="Histidine kinase-like ATPase, C-terminal domain"/>
    <property type="match status" value="1"/>
</dbReference>
<dbReference type="AlphaFoldDB" id="A0A1A7R4J6"/>
<dbReference type="STRING" id="49280.A9996_02910"/>
<evidence type="ECO:0000256" key="6">
    <source>
        <dbReference type="PROSITE-ProRule" id="PRU00169"/>
    </source>
</evidence>
<comment type="catalytic activity">
    <reaction evidence="1">
        <text>ATP + protein L-histidine = ADP + protein N-phospho-L-histidine.</text>
        <dbReference type="EC" id="2.7.13.3"/>
    </reaction>
</comment>
<dbReference type="InterPro" id="IPR004358">
    <property type="entry name" value="Sig_transdc_His_kin-like_C"/>
</dbReference>
<keyword evidence="7" id="KW-0812">Transmembrane</keyword>
<dbReference type="InterPro" id="IPR036097">
    <property type="entry name" value="HisK_dim/P_sf"/>
</dbReference>
<evidence type="ECO:0000256" key="7">
    <source>
        <dbReference type="SAM" id="Phobius"/>
    </source>
</evidence>
<sequence length="734" mass="84654">MNLLKSFLILIAFYCLPFFGHSQINENHTYHNKRLNQLISKDSIYEATLLLNEDIAYAKANNQPLALAYILQTLGSMFSQIESPDTAANYYSKAAHLFDSLNKPQEIDDVLTHLSRNYVDGKNYKKFDSIIPIALQQSINLNSINLFYNLESKVRKNYFLRNYEIALKSSDEALKKLENYDFVSEKDQAEKERLIISFQYYKGVAMINLKHFEEGYKILFELDPHQFRITGKEKIAPISQMSTLNYYKFRYFSERTKQLDSANKYLLKADSLKYIAIRDFQNRLSENGDLIFKIITTEKQLQLANTKRQEDKALSNTFLMATIVLSLLLVGLATFFYYYYTNRRHIKKINLRLKESNKKLKIIDKERLEFFSILSHELRTPIYGINGLATLIEQEESPDKRKGYLNALISSSNYISVLIDNVLQISKLKFENKKLHFKPTNVLQLVKRISRSIKVSANQKGLEFYTNVEKTNWNEFLLIDKVVLSQILINLTYNAIRYTSKGFISINVTEQQRTDTHVNLLFEIKDSGIGIQTKHRDIIFNAFENKTFLEKNSSGSGLGLHIVKTLLKSHNSEIQFVSKPNEGSTFYFDIDFEIAEAPSDNGHFFNPVSDTPTKILVVDDNTINLMVTQKNVEKIPGCISETAAHGKEAVCLVKEKYFDLVLMDINMPDMDGFEATKHIRLFNPTIPILALTALNSAEIQDKATACGMNYVITKPYDFEEFKSIILKFSNVFQD</sequence>
<dbReference type="SUPFAM" id="SSF55874">
    <property type="entry name" value="ATPase domain of HSP90 chaperone/DNA topoisomerase II/histidine kinase"/>
    <property type="match status" value="1"/>
</dbReference>
<dbReference type="Pfam" id="PF00072">
    <property type="entry name" value="Response_reg"/>
    <property type="match status" value="1"/>
</dbReference>
<evidence type="ECO:0000256" key="2">
    <source>
        <dbReference type="ARBA" id="ARBA00012438"/>
    </source>
</evidence>
<protein>
    <recommendedName>
        <fullName evidence="2">histidine kinase</fullName>
        <ecNumber evidence="2">2.7.13.3</ecNumber>
    </recommendedName>
</protein>
<evidence type="ECO:0000256" key="5">
    <source>
        <dbReference type="ARBA" id="ARBA00022777"/>
    </source>
</evidence>
<keyword evidence="7" id="KW-0472">Membrane</keyword>
<dbReference type="SUPFAM" id="SSF48452">
    <property type="entry name" value="TPR-like"/>
    <property type="match status" value="1"/>
</dbReference>
<evidence type="ECO:0000259" key="9">
    <source>
        <dbReference type="PROSITE" id="PS50110"/>
    </source>
</evidence>
<dbReference type="InterPro" id="IPR011990">
    <property type="entry name" value="TPR-like_helical_dom_sf"/>
</dbReference>
<dbReference type="PANTHER" id="PTHR43047">
    <property type="entry name" value="TWO-COMPONENT HISTIDINE PROTEIN KINASE"/>
    <property type="match status" value="1"/>
</dbReference>
<feature type="domain" description="Histidine kinase" evidence="8">
    <location>
        <begin position="373"/>
        <end position="594"/>
    </location>
</feature>
<comment type="caution">
    <text evidence="10">The sequence shown here is derived from an EMBL/GenBank/DDBJ whole genome shotgun (WGS) entry which is preliminary data.</text>
</comment>
<dbReference type="SMART" id="SM00387">
    <property type="entry name" value="HATPase_c"/>
    <property type="match status" value="1"/>
</dbReference>
<dbReference type="Gene3D" id="3.40.50.2300">
    <property type="match status" value="1"/>
</dbReference>
<dbReference type="Pfam" id="PF02518">
    <property type="entry name" value="HATPase_c"/>
    <property type="match status" value="1"/>
</dbReference>
<dbReference type="InterPro" id="IPR003661">
    <property type="entry name" value="HisK_dim/P_dom"/>
</dbReference>
<dbReference type="Pfam" id="PF00512">
    <property type="entry name" value="HisKA"/>
    <property type="match status" value="1"/>
</dbReference>
<keyword evidence="4" id="KW-0808">Transferase</keyword>
<evidence type="ECO:0000256" key="3">
    <source>
        <dbReference type="ARBA" id="ARBA00022553"/>
    </source>
</evidence>
<name>A0A1A7R4J6_9FLAO</name>
<reference evidence="10 11" key="1">
    <citation type="submission" date="2018-06" db="EMBL/GenBank/DDBJ databases">
        <title>Genomic Encyclopedia of Archaeal and Bacterial Type Strains, Phase II (KMG-II): from individual species to whole genera.</title>
        <authorList>
            <person name="Goeker M."/>
        </authorList>
    </citation>
    <scope>NUCLEOTIDE SEQUENCE [LARGE SCALE GENOMIC DNA]</scope>
    <source>
        <strain evidence="10 11">DSM 12408</strain>
    </source>
</reference>
<keyword evidence="3 6" id="KW-0597">Phosphoprotein</keyword>
<dbReference type="PRINTS" id="PR00344">
    <property type="entry name" value="BCTRLSENSOR"/>
</dbReference>
<accession>A0A1A7R4J6</accession>
<feature type="domain" description="Response regulatory" evidence="9">
    <location>
        <begin position="614"/>
        <end position="729"/>
    </location>
</feature>
<dbReference type="EMBL" id="QLLQ01000008">
    <property type="protein sequence ID" value="RAJ22777.1"/>
    <property type="molecule type" value="Genomic_DNA"/>
</dbReference>
<dbReference type="InterPro" id="IPR001789">
    <property type="entry name" value="Sig_transdc_resp-reg_receiver"/>
</dbReference>
<proteinExistence type="predicted"/>
<dbReference type="EC" id="2.7.13.3" evidence="2"/>
<evidence type="ECO:0000259" key="8">
    <source>
        <dbReference type="PROSITE" id="PS50109"/>
    </source>
</evidence>
<dbReference type="Gene3D" id="1.10.287.130">
    <property type="match status" value="1"/>
</dbReference>
<keyword evidence="11" id="KW-1185">Reference proteome</keyword>
<dbReference type="Proteomes" id="UP000248987">
    <property type="component" value="Unassembled WGS sequence"/>
</dbReference>
<keyword evidence="7" id="KW-1133">Transmembrane helix</keyword>
<organism evidence="10 11">
    <name type="scientific">Gelidibacter algens</name>
    <dbReference type="NCBI Taxonomy" id="49280"/>
    <lineage>
        <taxon>Bacteria</taxon>
        <taxon>Pseudomonadati</taxon>
        <taxon>Bacteroidota</taxon>
        <taxon>Flavobacteriia</taxon>
        <taxon>Flavobacteriales</taxon>
        <taxon>Flavobacteriaceae</taxon>
        <taxon>Gelidibacter</taxon>
    </lineage>
</organism>
<dbReference type="SMART" id="SM00448">
    <property type="entry name" value="REC"/>
    <property type="match status" value="1"/>
</dbReference>
<feature type="modified residue" description="4-aspartylphosphate" evidence="6">
    <location>
        <position position="664"/>
    </location>
</feature>
<dbReference type="InterPro" id="IPR005467">
    <property type="entry name" value="His_kinase_dom"/>
</dbReference>
<dbReference type="SUPFAM" id="SSF47384">
    <property type="entry name" value="Homodimeric domain of signal transducing histidine kinase"/>
    <property type="match status" value="1"/>
</dbReference>
<dbReference type="CDD" id="cd00082">
    <property type="entry name" value="HisKA"/>
    <property type="match status" value="1"/>
</dbReference>
<dbReference type="CDD" id="cd17546">
    <property type="entry name" value="REC_hyHK_CKI1_RcsC-like"/>
    <property type="match status" value="1"/>
</dbReference>
<dbReference type="RefSeq" id="WP_066430698.1">
    <property type="nucleotide sequence ID" value="NZ_LZRN01000004.1"/>
</dbReference>
<feature type="transmembrane region" description="Helical" evidence="7">
    <location>
        <begin position="318"/>
        <end position="340"/>
    </location>
</feature>
<dbReference type="InterPro" id="IPR011006">
    <property type="entry name" value="CheY-like_superfamily"/>
</dbReference>
<dbReference type="PROSITE" id="PS50110">
    <property type="entry name" value="RESPONSE_REGULATORY"/>
    <property type="match status" value="1"/>
</dbReference>
<evidence type="ECO:0000313" key="10">
    <source>
        <dbReference type="EMBL" id="RAJ22777.1"/>
    </source>
</evidence>
<keyword evidence="5" id="KW-0418">Kinase</keyword>
<evidence type="ECO:0000313" key="11">
    <source>
        <dbReference type="Proteomes" id="UP000248987"/>
    </source>
</evidence>
<gene>
    <name evidence="10" type="ORF">LX77_02334</name>
</gene>
<dbReference type="SUPFAM" id="SSF52172">
    <property type="entry name" value="CheY-like"/>
    <property type="match status" value="1"/>
</dbReference>
<dbReference type="InterPro" id="IPR003594">
    <property type="entry name" value="HATPase_dom"/>
</dbReference>